<dbReference type="FunFam" id="1.10.510.10:FF:000743">
    <property type="entry name" value="Predicted protein"/>
    <property type="match status" value="1"/>
</dbReference>
<evidence type="ECO:0000313" key="6">
    <source>
        <dbReference type="WBParaSite" id="ACRNAN_scaffold1425.g15714.t1"/>
    </source>
</evidence>
<sequence>MWKMSRGSVFLNPLPDYDSDSTTDYTYSNAYSSSSKYSQQEVLSLISTKLRKAIEPLLIPHYFVSLQDSVGKGYFGNVHRGQMRDPHTGYFIPVAVKTLKGDRAKDINDIEGFLREGAIMKHFNHPNVLRLLGICLSPQGIPWVVLPFMTHGDLRSYIADPYKRICIIDLTDFAHQIARGMEYLSSLNFVHRDLALRNCMLTDNHLVKVADFGLAIDLLNDDDPIYKTGVPARLPLKWMAPESLRDRKIFNVKTDVWSFGIVLWELMTRAAAPYGDISNSEIRAFLESGKRLPQPTHCPDVIYNLMVNCWRTNPMDRPDFTWLAQRLSEILRKQVELSSTGLPRRYGTQEKYFQPVPPPGLYTNYFPTFLR</sequence>
<dbReference type="GO" id="GO:0004714">
    <property type="term" value="F:transmembrane receptor protein tyrosine kinase activity"/>
    <property type="evidence" value="ECO:0007669"/>
    <property type="project" value="UniProtKB-EC"/>
</dbReference>
<name>A0A914CT12_9BILA</name>
<dbReference type="InterPro" id="IPR001245">
    <property type="entry name" value="Ser-Thr/Tyr_kinase_cat_dom"/>
</dbReference>
<dbReference type="GO" id="GO:0043235">
    <property type="term" value="C:receptor complex"/>
    <property type="evidence" value="ECO:0007669"/>
    <property type="project" value="TreeGrafter"/>
</dbReference>
<dbReference type="GO" id="GO:0007169">
    <property type="term" value="P:cell surface receptor protein tyrosine kinase signaling pathway"/>
    <property type="evidence" value="ECO:0007669"/>
    <property type="project" value="TreeGrafter"/>
</dbReference>
<dbReference type="CDD" id="cd00192">
    <property type="entry name" value="PTKc"/>
    <property type="match status" value="1"/>
</dbReference>
<dbReference type="GO" id="GO:0016477">
    <property type="term" value="P:cell migration"/>
    <property type="evidence" value="ECO:0007669"/>
    <property type="project" value="TreeGrafter"/>
</dbReference>
<accession>A0A914CT12</accession>
<evidence type="ECO:0000259" key="4">
    <source>
        <dbReference type="PROSITE" id="PS50011"/>
    </source>
</evidence>
<dbReference type="SUPFAM" id="SSF56112">
    <property type="entry name" value="Protein kinase-like (PK-like)"/>
    <property type="match status" value="1"/>
</dbReference>
<dbReference type="Proteomes" id="UP000887540">
    <property type="component" value="Unplaced"/>
</dbReference>
<dbReference type="InterPro" id="IPR020635">
    <property type="entry name" value="Tyr_kinase_cat_dom"/>
</dbReference>
<comment type="catalytic activity">
    <reaction evidence="2">
        <text>L-tyrosyl-[protein] + ATP = O-phospho-L-tyrosyl-[protein] + ADP + H(+)</text>
        <dbReference type="Rhea" id="RHEA:10596"/>
        <dbReference type="Rhea" id="RHEA-COMP:10136"/>
        <dbReference type="Rhea" id="RHEA-COMP:20101"/>
        <dbReference type="ChEBI" id="CHEBI:15378"/>
        <dbReference type="ChEBI" id="CHEBI:30616"/>
        <dbReference type="ChEBI" id="CHEBI:46858"/>
        <dbReference type="ChEBI" id="CHEBI:61978"/>
        <dbReference type="ChEBI" id="CHEBI:456216"/>
        <dbReference type="EC" id="2.7.10.1"/>
    </reaction>
</comment>
<dbReference type="Gene3D" id="3.30.200.20">
    <property type="entry name" value="Phosphorylase Kinase, domain 1"/>
    <property type="match status" value="1"/>
</dbReference>
<comment type="subcellular location">
    <subcellularLocation>
        <location evidence="1">Membrane</location>
        <topology evidence="1">Single-pass membrane protein</topology>
    </subcellularLocation>
</comment>
<feature type="domain" description="Protein kinase" evidence="4">
    <location>
        <begin position="64"/>
        <end position="331"/>
    </location>
</feature>
<dbReference type="PANTHER" id="PTHR24416">
    <property type="entry name" value="TYROSINE-PROTEIN KINASE RECEPTOR"/>
    <property type="match status" value="1"/>
</dbReference>
<evidence type="ECO:0000256" key="3">
    <source>
        <dbReference type="PROSITE-ProRule" id="PRU10141"/>
    </source>
</evidence>
<keyword evidence="5" id="KW-1185">Reference proteome</keyword>
<dbReference type="Pfam" id="PF07714">
    <property type="entry name" value="PK_Tyr_Ser-Thr"/>
    <property type="match status" value="1"/>
</dbReference>
<dbReference type="InterPro" id="IPR017441">
    <property type="entry name" value="Protein_kinase_ATP_BS"/>
</dbReference>
<dbReference type="GO" id="GO:0005524">
    <property type="term" value="F:ATP binding"/>
    <property type="evidence" value="ECO:0007669"/>
    <property type="project" value="UniProtKB-UniRule"/>
</dbReference>
<organism evidence="5 6">
    <name type="scientific">Acrobeloides nanus</name>
    <dbReference type="NCBI Taxonomy" id="290746"/>
    <lineage>
        <taxon>Eukaryota</taxon>
        <taxon>Metazoa</taxon>
        <taxon>Ecdysozoa</taxon>
        <taxon>Nematoda</taxon>
        <taxon>Chromadorea</taxon>
        <taxon>Rhabditida</taxon>
        <taxon>Tylenchina</taxon>
        <taxon>Cephalobomorpha</taxon>
        <taxon>Cephaloboidea</taxon>
        <taxon>Cephalobidae</taxon>
        <taxon>Acrobeloides</taxon>
    </lineage>
</organism>
<dbReference type="GO" id="GO:0005886">
    <property type="term" value="C:plasma membrane"/>
    <property type="evidence" value="ECO:0007669"/>
    <property type="project" value="TreeGrafter"/>
</dbReference>
<keyword evidence="3" id="KW-0547">Nucleotide-binding</keyword>
<evidence type="ECO:0000256" key="2">
    <source>
        <dbReference type="ARBA" id="ARBA00051243"/>
    </source>
</evidence>
<reference evidence="6" key="1">
    <citation type="submission" date="2022-11" db="UniProtKB">
        <authorList>
            <consortium name="WormBaseParasite"/>
        </authorList>
    </citation>
    <scope>IDENTIFICATION</scope>
</reference>
<dbReference type="PROSITE" id="PS50011">
    <property type="entry name" value="PROTEIN_KINASE_DOM"/>
    <property type="match status" value="1"/>
</dbReference>
<dbReference type="InterPro" id="IPR011009">
    <property type="entry name" value="Kinase-like_dom_sf"/>
</dbReference>
<dbReference type="Gene3D" id="1.10.510.10">
    <property type="entry name" value="Transferase(Phosphotransferase) domain 1"/>
    <property type="match status" value="1"/>
</dbReference>
<proteinExistence type="predicted"/>
<dbReference type="PROSITE" id="PS00109">
    <property type="entry name" value="PROTEIN_KINASE_TYR"/>
    <property type="match status" value="1"/>
</dbReference>
<dbReference type="PROSITE" id="PS00107">
    <property type="entry name" value="PROTEIN_KINASE_ATP"/>
    <property type="match status" value="1"/>
</dbReference>
<dbReference type="WBParaSite" id="ACRNAN_scaffold1425.g15714.t1">
    <property type="protein sequence ID" value="ACRNAN_scaffold1425.g15714.t1"/>
    <property type="gene ID" value="ACRNAN_scaffold1425.g15714"/>
</dbReference>
<dbReference type="InterPro" id="IPR008266">
    <property type="entry name" value="Tyr_kinase_AS"/>
</dbReference>
<evidence type="ECO:0000313" key="5">
    <source>
        <dbReference type="Proteomes" id="UP000887540"/>
    </source>
</evidence>
<dbReference type="InterPro" id="IPR050122">
    <property type="entry name" value="RTK"/>
</dbReference>
<dbReference type="InterPro" id="IPR000719">
    <property type="entry name" value="Prot_kinase_dom"/>
</dbReference>
<dbReference type="PANTHER" id="PTHR24416:SF564">
    <property type="entry name" value="MACROPHAGE-STIMULATING PROTEIN RECEPTOR"/>
    <property type="match status" value="1"/>
</dbReference>
<feature type="binding site" evidence="3">
    <location>
        <position position="97"/>
    </location>
    <ligand>
        <name>ATP</name>
        <dbReference type="ChEBI" id="CHEBI:30616"/>
    </ligand>
</feature>
<dbReference type="SMART" id="SM00219">
    <property type="entry name" value="TyrKc"/>
    <property type="match status" value="1"/>
</dbReference>
<keyword evidence="3" id="KW-0067">ATP-binding</keyword>
<protein>
    <submittedName>
        <fullName evidence="6">Protein kinase domain-containing protein</fullName>
    </submittedName>
</protein>
<dbReference type="GO" id="GO:0007399">
    <property type="term" value="P:nervous system development"/>
    <property type="evidence" value="ECO:0007669"/>
    <property type="project" value="TreeGrafter"/>
</dbReference>
<evidence type="ECO:0000256" key="1">
    <source>
        <dbReference type="ARBA" id="ARBA00004167"/>
    </source>
</evidence>
<dbReference type="AlphaFoldDB" id="A0A914CT12"/>
<dbReference type="PRINTS" id="PR00109">
    <property type="entry name" value="TYRKINASE"/>
</dbReference>